<dbReference type="Proteomes" id="UP000199065">
    <property type="component" value="Unassembled WGS sequence"/>
</dbReference>
<name>A0A1I2V2U5_9CORY</name>
<accession>A0A1I2V2U5</accession>
<reference evidence="1 2" key="1">
    <citation type="submission" date="2016-10" db="EMBL/GenBank/DDBJ databases">
        <authorList>
            <person name="de Groot N.N."/>
        </authorList>
    </citation>
    <scope>NUCLEOTIDE SEQUENCE [LARGE SCALE GENOMIC DNA]</scope>
    <source>
        <strain>J11</strain>
        <strain evidence="2">PG 39</strain>
    </source>
</reference>
<proteinExistence type="predicted"/>
<gene>
    <name evidence="1" type="ORF">SAMN05660282_02104</name>
</gene>
<keyword evidence="2" id="KW-1185">Reference proteome</keyword>
<evidence type="ECO:0000313" key="1">
    <source>
        <dbReference type="EMBL" id="SFG83755.1"/>
    </source>
</evidence>
<dbReference type="RefSeq" id="WP_092287127.1">
    <property type="nucleotide sequence ID" value="NZ_FOPJ01000018.1"/>
</dbReference>
<dbReference type="OrthoDB" id="4415647at2"/>
<dbReference type="AlphaFoldDB" id="A0A1I2V2U5"/>
<sequence>MAQHTNPSNADISSEDFDSLHPSLLELSAQAPRVKEQATLHGMLCEARELVRNAINHGESPRLVSAWYAEFFRGAMSSTPATRLARGKFWLAGSVGHGDGIITAPISFLSRKPAIDFQHFIGGTGHTVRAYYLSDTSWEKVVPRTLRDYDLSMMQALTDAPEADFDDAAAAGLLSRQALGLLRVGALQLRPPHYAHTDGFPDPMARVDIQGALLDPIAAIARWASLHADRRRQLQVDVPEVEADALENPVHPDSPEAKAIIPDVADFQQPITVRTTSLSTPGRLLHAAEAKVLPQEAADGLIEAWDAGLNLLMRRWVDGVKSEDAHSGNLPNLQRAQYGAACRQVSAVLAGIAANTQF</sequence>
<organism evidence="1 2">
    <name type="scientific">Corynebacterium spheniscorum</name>
    <dbReference type="NCBI Taxonomy" id="185761"/>
    <lineage>
        <taxon>Bacteria</taxon>
        <taxon>Bacillati</taxon>
        <taxon>Actinomycetota</taxon>
        <taxon>Actinomycetes</taxon>
        <taxon>Mycobacteriales</taxon>
        <taxon>Corynebacteriaceae</taxon>
        <taxon>Corynebacterium</taxon>
    </lineage>
</organism>
<evidence type="ECO:0000313" key="2">
    <source>
        <dbReference type="Proteomes" id="UP000199065"/>
    </source>
</evidence>
<protein>
    <submittedName>
        <fullName evidence="1">Uncharacterized protein</fullName>
    </submittedName>
</protein>
<dbReference type="EMBL" id="FOPJ01000018">
    <property type="protein sequence ID" value="SFG83755.1"/>
    <property type="molecule type" value="Genomic_DNA"/>
</dbReference>
<dbReference type="STRING" id="185761.SAMN05660282_02104"/>